<name>A0A3M8AQX9_9BACL</name>
<keyword evidence="1" id="KW-0433">Leucine-rich repeat</keyword>
<dbReference type="InterPro" id="IPR001611">
    <property type="entry name" value="Leu-rich_rpt"/>
</dbReference>
<sequence>MWKRFFSAAFAGVILFSGNPPVTLAKEPDVVVKINGAVQSFDVAPIIKNGRVLVPFRKIFEAMGAQVNWDPKDRMVTANKYGTQVVLRIGDPTAYIIHSTTGKNLETPVKLDVPAEISNGRTLVPLRFVSESFDAQVEWAARDRTVSISTAEPATFLTDKGLEQAIRSVLNKPNGPLTKEDMANLKYLNIMDDSVDLKGLEFATNLKQLFLNANQVAHLDTIHSLAALEELSLDNVQTKDIGFLAGLRHLQTLRISSVPVSDITPLGTLPALKSLTIMQAPVQDIRALSALNQLETLDLEQNQITDLSPLKSLTQLKRLTIYQNPVKDAAPLQNLTSLTNLHLAETAIAEGTPLAGLTNLQELGIPYSKLTSIEFVTNLTQLQILQMAGNQIQSIPSFSKLKQLHTLFLDENPIQDISPLAGHPALEKLYIQNTKVSAISALATLPSLKEVGLFQIPIDWNKDAAAMSIRKQLEQKGVEVRL</sequence>
<evidence type="ECO:0000259" key="3">
    <source>
        <dbReference type="Pfam" id="PF07833"/>
    </source>
</evidence>
<dbReference type="PROSITE" id="PS51450">
    <property type="entry name" value="LRR"/>
    <property type="match status" value="3"/>
</dbReference>
<dbReference type="AlphaFoldDB" id="A0A3M8AQX9"/>
<dbReference type="InterPro" id="IPR012854">
    <property type="entry name" value="Cu_amine_oxidase-like_N"/>
</dbReference>
<dbReference type="RefSeq" id="WP_122906378.1">
    <property type="nucleotide sequence ID" value="NZ_RHHS01000048.1"/>
</dbReference>
<dbReference type="EMBL" id="RHHS01000048">
    <property type="protein sequence ID" value="RNB53499.1"/>
    <property type="molecule type" value="Genomic_DNA"/>
</dbReference>
<dbReference type="PANTHER" id="PTHR46652:SF3">
    <property type="entry name" value="LEUCINE-RICH REPEAT-CONTAINING PROTEIN 9"/>
    <property type="match status" value="1"/>
</dbReference>
<dbReference type="InterPro" id="IPR050836">
    <property type="entry name" value="SDS22/Internalin_LRR"/>
</dbReference>
<dbReference type="PANTHER" id="PTHR46652">
    <property type="entry name" value="LEUCINE-RICH REPEAT AND IQ DOMAIN-CONTAINING PROTEIN 1-RELATED"/>
    <property type="match status" value="1"/>
</dbReference>
<dbReference type="InterPro" id="IPR025875">
    <property type="entry name" value="Leu-rich_rpt_4"/>
</dbReference>
<evidence type="ECO:0000256" key="2">
    <source>
        <dbReference type="ARBA" id="ARBA00022737"/>
    </source>
</evidence>
<accession>A0A3M8AQX9</accession>
<dbReference type="InterPro" id="IPR032675">
    <property type="entry name" value="LRR_dom_sf"/>
</dbReference>
<dbReference type="InterPro" id="IPR036582">
    <property type="entry name" value="Mao_N_sf"/>
</dbReference>
<evidence type="ECO:0000313" key="4">
    <source>
        <dbReference type="EMBL" id="RNB53499.1"/>
    </source>
</evidence>
<dbReference type="OrthoDB" id="2020910at2"/>
<dbReference type="Pfam" id="PF07833">
    <property type="entry name" value="Cu_amine_oxidN1"/>
    <property type="match status" value="1"/>
</dbReference>
<protein>
    <recommendedName>
        <fullName evidence="3">Copper amine oxidase-like N-terminal domain-containing protein</fullName>
    </recommendedName>
</protein>
<dbReference type="Gene3D" id="3.30.457.10">
    <property type="entry name" value="Copper amine oxidase-like, N-terminal domain"/>
    <property type="match status" value="1"/>
</dbReference>
<dbReference type="InterPro" id="IPR003591">
    <property type="entry name" value="Leu-rich_rpt_typical-subtyp"/>
</dbReference>
<evidence type="ECO:0000256" key="1">
    <source>
        <dbReference type="ARBA" id="ARBA00022614"/>
    </source>
</evidence>
<dbReference type="SMART" id="SM00369">
    <property type="entry name" value="LRR_TYP"/>
    <property type="match status" value="3"/>
</dbReference>
<evidence type="ECO:0000313" key="5">
    <source>
        <dbReference type="Proteomes" id="UP000268829"/>
    </source>
</evidence>
<keyword evidence="5" id="KW-1185">Reference proteome</keyword>
<organism evidence="4 5">
    <name type="scientific">Brevibacillus gelatini</name>
    <dbReference type="NCBI Taxonomy" id="1655277"/>
    <lineage>
        <taxon>Bacteria</taxon>
        <taxon>Bacillati</taxon>
        <taxon>Bacillota</taxon>
        <taxon>Bacilli</taxon>
        <taxon>Bacillales</taxon>
        <taxon>Paenibacillaceae</taxon>
        <taxon>Brevibacillus</taxon>
    </lineage>
</organism>
<reference evidence="4 5" key="1">
    <citation type="submission" date="2018-10" db="EMBL/GenBank/DDBJ databases">
        <title>Phylogenomics of Brevibacillus.</title>
        <authorList>
            <person name="Dunlap C."/>
        </authorList>
    </citation>
    <scope>NUCLEOTIDE SEQUENCE [LARGE SCALE GENOMIC DNA]</scope>
    <source>
        <strain evidence="4 5">DSM 100115</strain>
    </source>
</reference>
<gene>
    <name evidence="4" type="ORF">EDM57_19585</name>
</gene>
<dbReference type="Pfam" id="PF12799">
    <property type="entry name" value="LRR_4"/>
    <property type="match status" value="2"/>
</dbReference>
<dbReference type="Gene3D" id="3.80.10.10">
    <property type="entry name" value="Ribonuclease Inhibitor"/>
    <property type="match status" value="1"/>
</dbReference>
<proteinExistence type="predicted"/>
<feature type="domain" description="Copper amine oxidase-like N-terminal" evidence="3">
    <location>
        <begin position="34"/>
        <end position="148"/>
    </location>
</feature>
<dbReference type="Proteomes" id="UP000268829">
    <property type="component" value="Unassembled WGS sequence"/>
</dbReference>
<dbReference type="SUPFAM" id="SSF55383">
    <property type="entry name" value="Copper amine oxidase, domain N"/>
    <property type="match status" value="1"/>
</dbReference>
<dbReference type="SMART" id="SM00365">
    <property type="entry name" value="LRR_SD22"/>
    <property type="match status" value="6"/>
</dbReference>
<comment type="caution">
    <text evidence="4">The sequence shown here is derived from an EMBL/GenBank/DDBJ whole genome shotgun (WGS) entry which is preliminary data.</text>
</comment>
<keyword evidence="2" id="KW-0677">Repeat</keyword>
<dbReference type="SUPFAM" id="SSF52058">
    <property type="entry name" value="L domain-like"/>
    <property type="match status" value="1"/>
</dbReference>